<comment type="subcellular location">
    <subcellularLocation>
        <location evidence="1">Cell membrane</location>
        <topology evidence="1">Multi-pass membrane protein</topology>
    </subcellularLocation>
</comment>
<dbReference type="InterPro" id="IPR052524">
    <property type="entry name" value="MFS_Cyanate_Porter"/>
</dbReference>
<keyword evidence="4 5" id="KW-0472">Membrane</keyword>
<dbReference type="InterPro" id="IPR011701">
    <property type="entry name" value="MFS"/>
</dbReference>
<feature type="transmembrane region" description="Helical" evidence="5">
    <location>
        <begin position="246"/>
        <end position="265"/>
    </location>
</feature>
<evidence type="ECO:0000256" key="2">
    <source>
        <dbReference type="ARBA" id="ARBA00022692"/>
    </source>
</evidence>
<dbReference type="Gene3D" id="1.20.1250.20">
    <property type="entry name" value="MFS general substrate transporter like domains"/>
    <property type="match status" value="2"/>
</dbReference>
<feature type="transmembrane region" description="Helical" evidence="5">
    <location>
        <begin position="371"/>
        <end position="394"/>
    </location>
</feature>
<protein>
    <submittedName>
        <fullName evidence="7">CynX/NimT family MFS transporter</fullName>
    </submittedName>
</protein>
<dbReference type="PANTHER" id="PTHR23523">
    <property type="match status" value="1"/>
</dbReference>
<dbReference type="RefSeq" id="WP_345375764.1">
    <property type="nucleotide sequence ID" value="NZ_BAABLM010000003.1"/>
</dbReference>
<feature type="transmembrane region" description="Helical" evidence="5">
    <location>
        <begin position="312"/>
        <end position="331"/>
    </location>
</feature>
<evidence type="ECO:0000256" key="3">
    <source>
        <dbReference type="ARBA" id="ARBA00022989"/>
    </source>
</evidence>
<evidence type="ECO:0000313" key="8">
    <source>
        <dbReference type="Proteomes" id="UP001501295"/>
    </source>
</evidence>
<keyword evidence="2 5" id="KW-0812">Transmembrane</keyword>
<organism evidence="7 8">
    <name type="scientific">Frondihabitans cladoniiphilus</name>
    <dbReference type="NCBI Taxonomy" id="715785"/>
    <lineage>
        <taxon>Bacteria</taxon>
        <taxon>Bacillati</taxon>
        <taxon>Actinomycetota</taxon>
        <taxon>Actinomycetes</taxon>
        <taxon>Micrococcales</taxon>
        <taxon>Microbacteriaceae</taxon>
        <taxon>Frondihabitans</taxon>
    </lineage>
</organism>
<feature type="transmembrane region" description="Helical" evidence="5">
    <location>
        <begin position="44"/>
        <end position="69"/>
    </location>
</feature>
<feature type="transmembrane region" description="Helical" evidence="5">
    <location>
        <begin position="164"/>
        <end position="187"/>
    </location>
</feature>
<dbReference type="PANTHER" id="PTHR23523:SF2">
    <property type="entry name" value="2-NITROIMIDAZOLE TRANSPORTER"/>
    <property type="match status" value="1"/>
</dbReference>
<evidence type="ECO:0000256" key="1">
    <source>
        <dbReference type="ARBA" id="ARBA00004651"/>
    </source>
</evidence>
<dbReference type="InterPro" id="IPR020846">
    <property type="entry name" value="MFS_dom"/>
</dbReference>
<feature type="transmembrane region" description="Helical" evidence="5">
    <location>
        <begin position="138"/>
        <end position="158"/>
    </location>
</feature>
<sequence length="426" mass="43107">MSRAAVLRSPVAWLLTIAIVLVALNLRGPIVATAPVLGSIKSDLGLGAVVAGLLTSIPVLCFALASPLASGIIGRLGPERAVSISLLGVLLGTLLRAAGGQGSLVAGTILLGVAITIGNVVLPVVIRRDFSPERAGMITGIYTSALNVGSMITSLGTAPLAASVGWPLALVIWGGFAVVAAVVWSIAVGPRATVFGTGHPPTPRSELVTGPVEVITASVPVVRGAAASDGSGSDDKVRGRSLLRRASTWGLTLAFAGQAFGYYGITAWMPTLLHDEVGLSRAGAGASSSVFQILAVVGALGVPLLALRVRPVFIVGLVGLLWIVMPLGLLVAPHLWLVWSIFGGAAQGGGITIIFIIIVRMVTTDLDARRLSALVQGGGYALASLGPLVIGAVHDASGGWSAPMVVVFVSVLTLGVSGVLSARRLA</sequence>
<feature type="transmembrane region" description="Helical" evidence="5">
    <location>
        <begin position="400"/>
        <end position="422"/>
    </location>
</feature>
<dbReference type="Pfam" id="PF07690">
    <property type="entry name" value="MFS_1"/>
    <property type="match status" value="1"/>
</dbReference>
<keyword evidence="3 5" id="KW-1133">Transmembrane helix</keyword>
<dbReference type="PROSITE" id="PS50850">
    <property type="entry name" value="MFS"/>
    <property type="match status" value="1"/>
</dbReference>
<evidence type="ECO:0000259" key="6">
    <source>
        <dbReference type="PROSITE" id="PS50850"/>
    </source>
</evidence>
<proteinExistence type="predicted"/>
<feature type="transmembrane region" description="Helical" evidence="5">
    <location>
        <begin position="81"/>
        <end position="98"/>
    </location>
</feature>
<feature type="transmembrane region" description="Helical" evidence="5">
    <location>
        <begin position="104"/>
        <end position="126"/>
    </location>
</feature>
<feature type="transmembrane region" description="Helical" evidence="5">
    <location>
        <begin position="285"/>
        <end position="305"/>
    </location>
</feature>
<feature type="domain" description="Major facilitator superfamily (MFS) profile" evidence="6">
    <location>
        <begin position="11"/>
        <end position="426"/>
    </location>
</feature>
<accession>A0ABP8VY10</accession>
<name>A0ABP8VY10_9MICO</name>
<feature type="transmembrane region" description="Helical" evidence="5">
    <location>
        <begin position="12"/>
        <end position="32"/>
    </location>
</feature>
<evidence type="ECO:0000256" key="5">
    <source>
        <dbReference type="SAM" id="Phobius"/>
    </source>
</evidence>
<dbReference type="SUPFAM" id="SSF103473">
    <property type="entry name" value="MFS general substrate transporter"/>
    <property type="match status" value="1"/>
</dbReference>
<dbReference type="InterPro" id="IPR036259">
    <property type="entry name" value="MFS_trans_sf"/>
</dbReference>
<feature type="transmembrane region" description="Helical" evidence="5">
    <location>
        <begin position="337"/>
        <end position="359"/>
    </location>
</feature>
<evidence type="ECO:0000313" key="7">
    <source>
        <dbReference type="EMBL" id="GAA4675889.1"/>
    </source>
</evidence>
<reference evidence="8" key="1">
    <citation type="journal article" date="2019" name="Int. J. Syst. Evol. Microbiol.">
        <title>The Global Catalogue of Microorganisms (GCM) 10K type strain sequencing project: providing services to taxonomists for standard genome sequencing and annotation.</title>
        <authorList>
            <consortium name="The Broad Institute Genomics Platform"/>
            <consortium name="The Broad Institute Genome Sequencing Center for Infectious Disease"/>
            <person name="Wu L."/>
            <person name="Ma J."/>
        </authorList>
    </citation>
    <scope>NUCLEOTIDE SEQUENCE [LARGE SCALE GENOMIC DNA]</scope>
    <source>
        <strain evidence="8">JCM 18956</strain>
    </source>
</reference>
<keyword evidence="8" id="KW-1185">Reference proteome</keyword>
<dbReference type="Proteomes" id="UP001501295">
    <property type="component" value="Unassembled WGS sequence"/>
</dbReference>
<comment type="caution">
    <text evidence="7">The sequence shown here is derived from an EMBL/GenBank/DDBJ whole genome shotgun (WGS) entry which is preliminary data.</text>
</comment>
<dbReference type="EMBL" id="BAABLM010000003">
    <property type="protein sequence ID" value="GAA4675889.1"/>
    <property type="molecule type" value="Genomic_DNA"/>
</dbReference>
<evidence type="ECO:0000256" key="4">
    <source>
        <dbReference type="ARBA" id="ARBA00023136"/>
    </source>
</evidence>
<gene>
    <name evidence="7" type="ORF">GCM10025780_20580</name>
</gene>